<dbReference type="EMBL" id="CP016094">
    <property type="protein sequence ID" value="AOS44501.1"/>
    <property type="molecule type" value="Genomic_DNA"/>
</dbReference>
<dbReference type="InterPro" id="IPR024079">
    <property type="entry name" value="MetalloPept_cat_dom_sf"/>
</dbReference>
<dbReference type="InterPro" id="IPR000718">
    <property type="entry name" value="Peptidase_M13"/>
</dbReference>
<dbReference type="PROSITE" id="PS51885">
    <property type="entry name" value="NEPRILYSIN"/>
    <property type="match status" value="1"/>
</dbReference>
<feature type="signal peptide" evidence="8">
    <location>
        <begin position="1"/>
        <end position="24"/>
    </location>
</feature>
<evidence type="ECO:0000259" key="10">
    <source>
        <dbReference type="Pfam" id="PF05649"/>
    </source>
</evidence>
<dbReference type="OrthoDB" id="9775677at2"/>
<evidence type="ECO:0000256" key="7">
    <source>
        <dbReference type="ARBA" id="ARBA00023049"/>
    </source>
</evidence>
<protein>
    <submittedName>
        <fullName evidence="11">Neutral endopeptidase</fullName>
        <ecNumber evidence="11">3.4.24.-</ecNumber>
    </submittedName>
</protein>
<gene>
    <name evidence="11" type="primary">pepO</name>
    <name evidence="11" type="ORF">Verru16b_01563</name>
</gene>
<dbReference type="AlphaFoldDB" id="A0A1D8AUC6"/>
<feature type="chain" id="PRO_5009105206" evidence="8">
    <location>
        <begin position="25"/>
        <end position="681"/>
    </location>
</feature>
<evidence type="ECO:0000256" key="2">
    <source>
        <dbReference type="ARBA" id="ARBA00007357"/>
    </source>
</evidence>
<keyword evidence="8" id="KW-0732">Signal</keyword>
<sequence>MNPLLRSLFAGAALSAAVCLCSTAAEPAPPLADPGFSVDKMDLTADPRVDFARYAAGGWYARNEIPADKSRWGGFNELAEQNWAKVHAILDEVAAAPAEPGTNRQKVGDFYRSATDTATINARGLKPIEADLAAIAASASLDELMAVAVRMHRGLGAPFCGFAYYADFKQSDTYGFYLYQGGLSLPSKEYYFSDKFARERWEFIGHVAKMLEVAGTPRATAYKEAETVFALEKAMAENAKLPVELRDRVANYNKMPIAEAVAAYPGFPLPALVAGLGVPATVTDIIVGQPKFIEALGRLLTERPLDDWKLYVRWQLLNASAPYLAEDFEKENFRFFSTVLNGTPAQEPRWQRAARQVDTSIGEAVGQLYVEKHFPPAAKARMMEMIDNIKAVFRDRLATLDWMSDETRQKALAKFARFEPMIGYPEKWRDYSAVEVRADDYLGNVQRAAFAQSDRVIGRIGQKVDRAEWSLTPQTVNAYYSPVTNQIVFPAGILQPPFFDFALDDAVNYGAIGGVIGHEITHGFDDQGRRFDADGNMTDWWTPEDANRFRERAQKLVDQYNSYQALPGLAINGQLSLGENIGDFAGTTIAYEALQRSLLGKEKKLIDGFTPEQRFYLSWTQQWRTKFRDDAMRLQVARGPHAPGNFRAFGPLVNQQTFFDAFGIKEGDPMWRKPEDRAKIW</sequence>
<evidence type="ECO:0000256" key="8">
    <source>
        <dbReference type="SAM" id="SignalP"/>
    </source>
</evidence>
<dbReference type="GO" id="GO:0046872">
    <property type="term" value="F:metal ion binding"/>
    <property type="evidence" value="ECO:0007669"/>
    <property type="project" value="UniProtKB-KW"/>
</dbReference>
<dbReference type="InterPro" id="IPR042089">
    <property type="entry name" value="Peptidase_M13_dom_2"/>
</dbReference>
<name>A0A1D8AUC6_9BACT</name>
<evidence type="ECO:0000256" key="3">
    <source>
        <dbReference type="ARBA" id="ARBA00022670"/>
    </source>
</evidence>
<evidence type="ECO:0000313" key="11">
    <source>
        <dbReference type="EMBL" id="AOS44501.1"/>
    </source>
</evidence>
<proteinExistence type="inferred from homology"/>
<dbReference type="KEGG" id="obg:Verru16b_01563"/>
<dbReference type="Gene3D" id="1.10.1380.10">
    <property type="entry name" value="Neutral endopeptidase , domain2"/>
    <property type="match status" value="1"/>
</dbReference>
<keyword evidence="6" id="KW-0862">Zinc</keyword>
<dbReference type="CDD" id="cd08662">
    <property type="entry name" value="M13"/>
    <property type="match status" value="1"/>
</dbReference>
<dbReference type="Pfam" id="PF05649">
    <property type="entry name" value="Peptidase_M13_N"/>
    <property type="match status" value="1"/>
</dbReference>
<keyword evidence="5 11" id="KW-0378">Hydrolase</keyword>
<comment type="cofactor">
    <cofactor evidence="1">
        <name>Zn(2+)</name>
        <dbReference type="ChEBI" id="CHEBI:29105"/>
    </cofactor>
</comment>
<dbReference type="PANTHER" id="PTHR11733:SF167">
    <property type="entry name" value="FI17812P1-RELATED"/>
    <property type="match status" value="1"/>
</dbReference>
<dbReference type="GO" id="GO:0004222">
    <property type="term" value="F:metalloendopeptidase activity"/>
    <property type="evidence" value="ECO:0007669"/>
    <property type="project" value="InterPro"/>
</dbReference>
<dbReference type="SUPFAM" id="SSF55486">
    <property type="entry name" value="Metalloproteases ('zincins'), catalytic domain"/>
    <property type="match status" value="1"/>
</dbReference>
<organism evidence="11 12">
    <name type="scientific">Lacunisphaera limnophila</name>
    <dbReference type="NCBI Taxonomy" id="1838286"/>
    <lineage>
        <taxon>Bacteria</taxon>
        <taxon>Pseudomonadati</taxon>
        <taxon>Verrucomicrobiota</taxon>
        <taxon>Opitutia</taxon>
        <taxon>Opitutales</taxon>
        <taxon>Opitutaceae</taxon>
        <taxon>Lacunisphaera</taxon>
    </lineage>
</organism>
<dbReference type="STRING" id="1838286.Verru16b_01563"/>
<dbReference type="PANTHER" id="PTHR11733">
    <property type="entry name" value="ZINC METALLOPROTEASE FAMILY M13 NEPRILYSIN-RELATED"/>
    <property type="match status" value="1"/>
</dbReference>
<reference evidence="11 12" key="1">
    <citation type="submission" date="2016-06" db="EMBL/GenBank/DDBJ databases">
        <title>Three novel species with peptidoglycan cell walls form the new genus Lacunisphaera gen. nov. in the family Opitutaceae of the verrucomicrobial subdivision 4.</title>
        <authorList>
            <person name="Rast P."/>
            <person name="Gloeckner I."/>
            <person name="Jogler M."/>
            <person name="Boedeker C."/>
            <person name="Jeske O."/>
            <person name="Wiegand S."/>
            <person name="Reinhardt R."/>
            <person name="Schumann P."/>
            <person name="Rohde M."/>
            <person name="Spring S."/>
            <person name="Gloeckner F.O."/>
            <person name="Jogler C."/>
        </authorList>
    </citation>
    <scope>NUCLEOTIDE SEQUENCE [LARGE SCALE GENOMIC DNA]</scope>
    <source>
        <strain evidence="11 12">IG16b</strain>
    </source>
</reference>
<evidence type="ECO:0000256" key="6">
    <source>
        <dbReference type="ARBA" id="ARBA00022833"/>
    </source>
</evidence>
<keyword evidence="7" id="KW-0482">Metalloprotease</keyword>
<dbReference type="RefSeq" id="WP_069961743.1">
    <property type="nucleotide sequence ID" value="NZ_CP016094.1"/>
</dbReference>
<dbReference type="Proteomes" id="UP000095228">
    <property type="component" value="Chromosome"/>
</dbReference>
<comment type="similarity">
    <text evidence="2">Belongs to the peptidase M13 family.</text>
</comment>
<feature type="domain" description="Peptidase M13 N-terminal" evidence="10">
    <location>
        <begin position="47"/>
        <end position="425"/>
    </location>
</feature>
<dbReference type="EC" id="3.4.24.-" evidence="11"/>
<dbReference type="Gene3D" id="3.40.390.10">
    <property type="entry name" value="Collagenase (Catalytic Domain)"/>
    <property type="match status" value="1"/>
</dbReference>
<evidence type="ECO:0000256" key="4">
    <source>
        <dbReference type="ARBA" id="ARBA00022723"/>
    </source>
</evidence>
<accession>A0A1D8AUC6</accession>
<evidence type="ECO:0000259" key="9">
    <source>
        <dbReference type="Pfam" id="PF01431"/>
    </source>
</evidence>
<keyword evidence="3" id="KW-0645">Protease</keyword>
<keyword evidence="12" id="KW-1185">Reference proteome</keyword>
<evidence type="ECO:0000313" key="12">
    <source>
        <dbReference type="Proteomes" id="UP000095228"/>
    </source>
</evidence>
<evidence type="ECO:0000256" key="1">
    <source>
        <dbReference type="ARBA" id="ARBA00001947"/>
    </source>
</evidence>
<dbReference type="PRINTS" id="PR00786">
    <property type="entry name" value="NEPRILYSIN"/>
</dbReference>
<dbReference type="GO" id="GO:0005886">
    <property type="term" value="C:plasma membrane"/>
    <property type="evidence" value="ECO:0007669"/>
    <property type="project" value="TreeGrafter"/>
</dbReference>
<keyword evidence="4" id="KW-0479">Metal-binding</keyword>
<evidence type="ECO:0000256" key="5">
    <source>
        <dbReference type="ARBA" id="ARBA00022801"/>
    </source>
</evidence>
<dbReference type="Pfam" id="PF01431">
    <property type="entry name" value="Peptidase_M13"/>
    <property type="match status" value="1"/>
</dbReference>
<dbReference type="InterPro" id="IPR018497">
    <property type="entry name" value="Peptidase_M13_C"/>
</dbReference>
<dbReference type="InterPro" id="IPR008753">
    <property type="entry name" value="Peptidase_M13_N"/>
</dbReference>
<feature type="domain" description="Peptidase M13 C-terminal" evidence="9">
    <location>
        <begin position="477"/>
        <end position="677"/>
    </location>
</feature>
<dbReference type="GO" id="GO:0016485">
    <property type="term" value="P:protein processing"/>
    <property type="evidence" value="ECO:0007669"/>
    <property type="project" value="TreeGrafter"/>
</dbReference>